<dbReference type="RefSeq" id="XP_019083059.1">
    <property type="nucleotide sequence ID" value="XM_019227514.1"/>
</dbReference>
<dbReference type="InterPro" id="IPR006121">
    <property type="entry name" value="HMA_dom"/>
</dbReference>
<reference evidence="8" key="1">
    <citation type="journal article" date="2014" name="Nat. Commun.">
        <title>The emerging biofuel crop Camelina sativa retains a highly undifferentiated hexaploid genome structure.</title>
        <authorList>
            <person name="Kagale S."/>
            <person name="Koh C."/>
            <person name="Nixon J."/>
            <person name="Bollina V."/>
            <person name="Clarke W.E."/>
            <person name="Tuteja R."/>
            <person name="Spillane C."/>
            <person name="Robinson S.J."/>
            <person name="Links M.G."/>
            <person name="Clarke C."/>
            <person name="Higgins E.E."/>
            <person name="Huebert T."/>
            <person name="Sharpe A.G."/>
            <person name="Parkin I.A."/>
        </authorList>
    </citation>
    <scope>NUCLEOTIDE SEQUENCE [LARGE SCALE GENOMIC DNA]</scope>
    <source>
        <strain evidence="8">cv. DH55</strain>
    </source>
</reference>
<dbReference type="Pfam" id="PF00403">
    <property type="entry name" value="HMA"/>
    <property type="match status" value="1"/>
</dbReference>
<keyword evidence="3" id="KW-0449">Lipoprotein</keyword>
<keyword evidence="8" id="KW-1185">Reference proteome</keyword>
<dbReference type="PANTHER" id="PTHR45811">
    <property type="entry name" value="COPPER TRANSPORT PROTEIN FAMILY-RELATED"/>
    <property type="match status" value="1"/>
</dbReference>
<sequence length="135" mass="15230">MVLVLSLQKMVVTISVYDEGSTEKVMRTVASCSGITGITMDPKEGKLTVTGEFDELQVMKKLKRKWDSAKMASFGPFDAKKEAEAAEKKKKEESERERMEALYRSHRETPLCPIPIHHHHSTIVCDHDHQGCVIS</sequence>
<dbReference type="PROSITE" id="PS50846">
    <property type="entry name" value="HMA_2"/>
    <property type="match status" value="1"/>
</dbReference>
<dbReference type="GeneID" id="104704017"/>
<keyword evidence="6" id="KW-0175">Coiled coil</keyword>
<accession>A0ABM1Q8H1</accession>
<feature type="coiled-coil region" evidence="6">
    <location>
        <begin position="80"/>
        <end position="109"/>
    </location>
</feature>
<protein>
    <submittedName>
        <fullName evidence="9">Uncharacterized protein LOC104704017</fullName>
    </submittedName>
</protein>
<name>A0ABM1Q8H1_CAMSA</name>
<gene>
    <name evidence="9" type="primary">LOC104704017</name>
</gene>
<dbReference type="InterPro" id="IPR051863">
    <property type="entry name" value="HIPP"/>
</dbReference>
<organism evidence="8 9">
    <name type="scientific">Camelina sativa</name>
    <name type="common">False flax</name>
    <name type="synonym">Myagrum sativum</name>
    <dbReference type="NCBI Taxonomy" id="90675"/>
    <lineage>
        <taxon>Eukaryota</taxon>
        <taxon>Viridiplantae</taxon>
        <taxon>Streptophyta</taxon>
        <taxon>Embryophyta</taxon>
        <taxon>Tracheophyta</taxon>
        <taxon>Spermatophyta</taxon>
        <taxon>Magnoliopsida</taxon>
        <taxon>eudicotyledons</taxon>
        <taxon>Gunneridae</taxon>
        <taxon>Pentapetalae</taxon>
        <taxon>rosids</taxon>
        <taxon>malvids</taxon>
        <taxon>Brassicales</taxon>
        <taxon>Brassicaceae</taxon>
        <taxon>Camelineae</taxon>
        <taxon>Camelina</taxon>
    </lineage>
</organism>
<evidence type="ECO:0000256" key="6">
    <source>
        <dbReference type="SAM" id="Coils"/>
    </source>
</evidence>
<feature type="domain" description="HMA" evidence="7">
    <location>
        <begin position="7"/>
        <end position="74"/>
    </location>
</feature>
<evidence type="ECO:0000259" key="7">
    <source>
        <dbReference type="PROSITE" id="PS50846"/>
    </source>
</evidence>
<keyword evidence="4" id="KW-0636">Prenylation</keyword>
<dbReference type="Gene3D" id="3.30.70.100">
    <property type="match status" value="1"/>
</dbReference>
<keyword evidence="1" id="KW-0488">Methylation</keyword>
<evidence type="ECO:0000256" key="3">
    <source>
        <dbReference type="ARBA" id="ARBA00023288"/>
    </source>
</evidence>
<evidence type="ECO:0000256" key="1">
    <source>
        <dbReference type="ARBA" id="ARBA00022481"/>
    </source>
</evidence>
<comment type="similarity">
    <text evidence="5">Belongs to the HIPP family.</text>
</comment>
<evidence type="ECO:0000256" key="2">
    <source>
        <dbReference type="ARBA" id="ARBA00022723"/>
    </source>
</evidence>
<keyword evidence="2" id="KW-0479">Metal-binding</keyword>
<proteinExistence type="inferred from homology"/>
<reference evidence="9" key="2">
    <citation type="submission" date="2025-08" db="UniProtKB">
        <authorList>
            <consortium name="RefSeq"/>
        </authorList>
    </citation>
    <scope>IDENTIFICATION</scope>
    <source>
        <tissue evidence="9">Leaf</tissue>
    </source>
</reference>
<evidence type="ECO:0000256" key="5">
    <source>
        <dbReference type="ARBA" id="ARBA00024045"/>
    </source>
</evidence>
<evidence type="ECO:0000256" key="4">
    <source>
        <dbReference type="ARBA" id="ARBA00023289"/>
    </source>
</evidence>
<dbReference type="Proteomes" id="UP000694864">
    <property type="component" value="Chromosome 7"/>
</dbReference>
<dbReference type="PANTHER" id="PTHR45811:SF85">
    <property type="entry name" value="COPPER TRANSPORT PROTEIN FAMILY"/>
    <property type="match status" value="1"/>
</dbReference>
<evidence type="ECO:0000313" key="8">
    <source>
        <dbReference type="Proteomes" id="UP000694864"/>
    </source>
</evidence>
<evidence type="ECO:0000313" key="9">
    <source>
        <dbReference type="RefSeq" id="XP_019083059.1"/>
    </source>
</evidence>